<dbReference type="GO" id="GO:0016747">
    <property type="term" value="F:acyltransferase activity, transferring groups other than amino-acyl groups"/>
    <property type="evidence" value="ECO:0007669"/>
    <property type="project" value="InterPro"/>
</dbReference>
<dbReference type="PANTHER" id="PTHR47443">
    <property type="entry name" value="ACYL-COA N-ACYLTRANSFERASES (NAT) SUPERFAMILY PROTEIN"/>
    <property type="match status" value="1"/>
</dbReference>
<dbReference type="PROSITE" id="PS51186">
    <property type="entry name" value="GNAT"/>
    <property type="match status" value="1"/>
</dbReference>
<dbReference type="CDD" id="cd04301">
    <property type="entry name" value="NAT_SF"/>
    <property type="match status" value="1"/>
</dbReference>
<protein>
    <submittedName>
        <fullName evidence="2">GNAT family N-acetyltransferase</fullName>
    </submittedName>
</protein>
<dbReference type="AlphaFoldDB" id="A0A8K2A8D7"/>
<dbReference type="Pfam" id="PF00583">
    <property type="entry name" value="Acetyltransf_1"/>
    <property type="match status" value="1"/>
</dbReference>
<sequence length="200" mass="22813">MTQPFNLLGVHSVGVHGESLKPIKIRQFQRQDLECAADLLSASFYPQSGWLSWFTPVMRLGIYQDLLMRMQTRQVHGLCWVAVLNEAVQESSASVVGIVEVAVRPLSAWPTPKGAVPYVSNLAVAPAYRRQGIAFQLLMHCEQSVKDWGFDELYLYAMADNRAAQRLYTKIGYRVQSQPLPWFLNLTHPQQVLWRKRLLV</sequence>
<organism evidence="2 3">
    <name type="scientific">Petrachloros mirabilis ULC683</name>
    <dbReference type="NCBI Taxonomy" id="2781853"/>
    <lineage>
        <taxon>Bacteria</taxon>
        <taxon>Bacillati</taxon>
        <taxon>Cyanobacteriota</taxon>
        <taxon>Cyanophyceae</taxon>
        <taxon>Synechococcales</taxon>
        <taxon>Petrachlorosaceae</taxon>
        <taxon>Petrachloros</taxon>
        <taxon>Petrachloros mirabilis</taxon>
    </lineage>
</organism>
<evidence type="ECO:0000313" key="3">
    <source>
        <dbReference type="Proteomes" id="UP000607397"/>
    </source>
</evidence>
<accession>A0A8K2A8D7</accession>
<reference evidence="2" key="1">
    <citation type="submission" date="2019-12" db="EMBL/GenBank/DDBJ databases">
        <title>High-Quality draft genome sequences of three cyanobacteria isolated from the limestone walls of the Old Cathedral of Coimbra.</title>
        <authorList>
            <person name="Tiago I."/>
            <person name="Soares F."/>
            <person name="Portugal A."/>
        </authorList>
    </citation>
    <scope>NUCLEOTIDE SEQUENCE [LARGE SCALE GENOMIC DNA]</scope>
    <source>
        <strain evidence="2">C</strain>
    </source>
</reference>
<name>A0A8K2A8D7_9CYAN</name>
<keyword evidence="3" id="KW-1185">Reference proteome</keyword>
<dbReference type="PANTHER" id="PTHR47443:SF3">
    <property type="entry name" value="GCN5-RELATED N-ACETYLTRANSFERASE 4, CHLOROPLASTIC"/>
    <property type="match status" value="1"/>
</dbReference>
<evidence type="ECO:0000313" key="2">
    <source>
        <dbReference type="EMBL" id="NCJ07909.1"/>
    </source>
</evidence>
<evidence type="ECO:0000259" key="1">
    <source>
        <dbReference type="PROSITE" id="PS51186"/>
    </source>
</evidence>
<dbReference type="RefSeq" id="WP_161826383.1">
    <property type="nucleotide sequence ID" value="NZ_WVIC01000035.1"/>
</dbReference>
<dbReference type="Proteomes" id="UP000607397">
    <property type="component" value="Unassembled WGS sequence"/>
</dbReference>
<gene>
    <name evidence="2" type="ORF">GS597_15620</name>
</gene>
<dbReference type="Gene3D" id="3.40.630.30">
    <property type="match status" value="1"/>
</dbReference>
<comment type="caution">
    <text evidence="2">The sequence shown here is derived from an EMBL/GenBank/DDBJ whole genome shotgun (WGS) entry which is preliminary data.</text>
</comment>
<dbReference type="EMBL" id="WVIC01000035">
    <property type="protein sequence ID" value="NCJ07909.1"/>
    <property type="molecule type" value="Genomic_DNA"/>
</dbReference>
<dbReference type="InterPro" id="IPR000182">
    <property type="entry name" value="GNAT_dom"/>
</dbReference>
<feature type="domain" description="N-acetyltransferase" evidence="1">
    <location>
        <begin position="23"/>
        <end position="199"/>
    </location>
</feature>
<proteinExistence type="predicted"/>
<dbReference type="InterPro" id="IPR016181">
    <property type="entry name" value="Acyl_CoA_acyltransferase"/>
</dbReference>
<dbReference type="SUPFAM" id="SSF55729">
    <property type="entry name" value="Acyl-CoA N-acyltransferases (Nat)"/>
    <property type="match status" value="1"/>
</dbReference>